<reference evidence="2" key="1">
    <citation type="submission" date="2015-06" db="UniProtKB">
        <authorList>
            <consortium name="EnsemblPlants"/>
        </authorList>
    </citation>
    <scope>IDENTIFICATION</scope>
</reference>
<dbReference type="NCBIfam" id="TIGR01640">
    <property type="entry name" value="F_box_assoc_1"/>
    <property type="match status" value="1"/>
</dbReference>
<organism evidence="2">
    <name type="scientific">Aegilops tauschii</name>
    <name type="common">Tausch's goatgrass</name>
    <name type="synonym">Aegilops squarrosa</name>
    <dbReference type="NCBI Taxonomy" id="37682"/>
    <lineage>
        <taxon>Eukaryota</taxon>
        <taxon>Viridiplantae</taxon>
        <taxon>Streptophyta</taxon>
        <taxon>Embryophyta</taxon>
        <taxon>Tracheophyta</taxon>
        <taxon>Spermatophyta</taxon>
        <taxon>Magnoliopsida</taxon>
        <taxon>Liliopsida</taxon>
        <taxon>Poales</taxon>
        <taxon>Poaceae</taxon>
        <taxon>BOP clade</taxon>
        <taxon>Pooideae</taxon>
        <taxon>Triticodae</taxon>
        <taxon>Triticeae</taxon>
        <taxon>Triticinae</taxon>
        <taxon>Aegilops</taxon>
    </lineage>
</organism>
<evidence type="ECO:0000313" key="2">
    <source>
        <dbReference type="EnsemblPlants" id="EMT00128"/>
    </source>
</evidence>
<dbReference type="InterPro" id="IPR017451">
    <property type="entry name" value="F-box-assoc_interact_dom"/>
</dbReference>
<feature type="domain" description="F-box associated beta-propeller type 3" evidence="1">
    <location>
        <begin position="76"/>
        <end position="207"/>
    </location>
</feature>
<protein>
    <recommendedName>
        <fullName evidence="1">F-box associated beta-propeller type 3 domain-containing protein</fullName>
    </recommendedName>
</protein>
<proteinExistence type="predicted"/>
<dbReference type="PANTHER" id="PTHR31111">
    <property type="entry name" value="BNAA05G37150D PROTEIN-RELATED"/>
    <property type="match status" value="1"/>
</dbReference>
<name>N1QPL2_AEGTA</name>
<accession>N1QPL2</accession>
<sequence>MRLVNMDGEVVRVIDGMRGIWIPAPMSPDDVVCGIGYLHDAPCVSGVIDLATMKVLVARLEGDKAWGFGRAIPSGAYKLVRFRARTNCEVFTIGDGAGWRRRKARPLRHRYNSRDRYTAAVNGKLYFLPEERRDRNSLLCFDLESEEWKKNIRGPPNVEILWLIDLGKLNGALCISELKDWKTNHGYTNIWLLTDSDKSTWVKAYTVPLDPSIPLGSFSYCWMIPLGMLHDGSKLLFCYSDGLGCSEVGRPQVLQIYDPRYGTCIGVMKKLLGDDGSVAGFCSLHLGHFVPTKI</sequence>
<evidence type="ECO:0000259" key="1">
    <source>
        <dbReference type="Pfam" id="PF08268"/>
    </source>
</evidence>
<dbReference type="Pfam" id="PF08268">
    <property type="entry name" value="FBA_3"/>
    <property type="match status" value="1"/>
</dbReference>
<dbReference type="AlphaFoldDB" id="N1QPL2"/>
<dbReference type="InterPro" id="IPR013187">
    <property type="entry name" value="F-box-assoc_dom_typ3"/>
</dbReference>
<dbReference type="PANTHER" id="PTHR31111:SF136">
    <property type="entry name" value="F-BOX ASSOCIATED DOMAIN-CONTAINING PROTEIN"/>
    <property type="match status" value="1"/>
</dbReference>
<dbReference type="EnsemblPlants" id="EMT00128">
    <property type="protein sequence ID" value="EMT00128"/>
    <property type="gene ID" value="F775_14943"/>
</dbReference>